<feature type="signal peptide" evidence="1">
    <location>
        <begin position="1"/>
        <end position="17"/>
    </location>
</feature>
<sequence length="123" mass="13611">MKPIIFFVAVAIVATRADIFLDSSMNSNPEEVWLLQETEHLSRVRTITTKVIGTSLCYSVIPTDVFAVIQAFTPTTFQLNVAIATLEDPGNCRKKRWAFENAVDGRLSGPNEALKIADDANPR</sequence>
<dbReference type="AlphaFoldDB" id="A0AA88HJQ4"/>
<comment type="caution">
    <text evidence="2">The sequence shown here is derived from an EMBL/GenBank/DDBJ whole genome shotgun (WGS) entry which is preliminary data.</text>
</comment>
<keyword evidence="3" id="KW-1185">Reference proteome</keyword>
<proteinExistence type="predicted"/>
<organism evidence="2 3">
    <name type="scientific">Artemia franciscana</name>
    <name type="common">Brine shrimp</name>
    <name type="synonym">Artemia sanfranciscana</name>
    <dbReference type="NCBI Taxonomy" id="6661"/>
    <lineage>
        <taxon>Eukaryota</taxon>
        <taxon>Metazoa</taxon>
        <taxon>Ecdysozoa</taxon>
        <taxon>Arthropoda</taxon>
        <taxon>Crustacea</taxon>
        <taxon>Branchiopoda</taxon>
        <taxon>Anostraca</taxon>
        <taxon>Artemiidae</taxon>
        <taxon>Artemia</taxon>
    </lineage>
</organism>
<evidence type="ECO:0000313" key="2">
    <source>
        <dbReference type="EMBL" id="KAK2713140.1"/>
    </source>
</evidence>
<dbReference type="EMBL" id="JAVRJZ010000015">
    <property type="protein sequence ID" value="KAK2713140.1"/>
    <property type="molecule type" value="Genomic_DNA"/>
</dbReference>
<name>A0AA88HJQ4_ARTSF</name>
<reference evidence="2" key="1">
    <citation type="submission" date="2023-07" db="EMBL/GenBank/DDBJ databases">
        <title>Chromosome-level genome assembly of Artemia franciscana.</title>
        <authorList>
            <person name="Jo E."/>
        </authorList>
    </citation>
    <scope>NUCLEOTIDE SEQUENCE</scope>
    <source>
        <tissue evidence="2">Whole body</tissue>
    </source>
</reference>
<keyword evidence="1" id="KW-0732">Signal</keyword>
<evidence type="ECO:0000256" key="1">
    <source>
        <dbReference type="SAM" id="SignalP"/>
    </source>
</evidence>
<feature type="chain" id="PRO_5041712886" evidence="1">
    <location>
        <begin position="18"/>
        <end position="123"/>
    </location>
</feature>
<gene>
    <name evidence="2" type="ORF">QYM36_011736</name>
</gene>
<accession>A0AA88HJQ4</accession>
<dbReference type="Proteomes" id="UP001187531">
    <property type="component" value="Unassembled WGS sequence"/>
</dbReference>
<protein>
    <submittedName>
        <fullName evidence="2">Uncharacterized protein</fullName>
    </submittedName>
</protein>
<evidence type="ECO:0000313" key="3">
    <source>
        <dbReference type="Proteomes" id="UP001187531"/>
    </source>
</evidence>